<feature type="region of interest" description="Disordered" evidence="1">
    <location>
        <begin position="99"/>
        <end position="129"/>
    </location>
</feature>
<accession>A0A5N0TAT0</accession>
<comment type="caution">
    <text evidence="2">The sequence shown here is derived from an EMBL/GenBank/DDBJ whole genome shotgun (WGS) entry which is preliminary data.</text>
</comment>
<dbReference type="EMBL" id="VYXP01000005">
    <property type="protein sequence ID" value="KAA9131534.1"/>
    <property type="molecule type" value="Genomic_DNA"/>
</dbReference>
<name>A0A5N0TAT0_9GAMM</name>
<dbReference type="SUPFAM" id="SSF50249">
    <property type="entry name" value="Nucleic acid-binding proteins"/>
    <property type="match status" value="1"/>
</dbReference>
<keyword evidence="3" id="KW-1185">Reference proteome</keyword>
<organism evidence="2 3">
    <name type="scientific">Marinihelvus fidelis</name>
    <dbReference type="NCBI Taxonomy" id="2613842"/>
    <lineage>
        <taxon>Bacteria</taxon>
        <taxon>Pseudomonadati</taxon>
        <taxon>Pseudomonadota</taxon>
        <taxon>Gammaproteobacteria</taxon>
        <taxon>Chromatiales</taxon>
        <taxon>Wenzhouxiangellaceae</taxon>
        <taxon>Marinihelvus</taxon>
    </lineage>
</organism>
<gene>
    <name evidence="2" type="ORF">F3N42_09460</name>
</gene>
<reference evidence="2 3" key="1">
    <citation type="submission" date="2019-09" db="EMBL/GenBank/DDBJ databases">
        <title>Wenzhouxiangella sp. Genome sequencing and assembly.</title>
        <authorList>
            <person name="Zhang R."/>
        </authorList>
    </citation>
    <scope>NUCLEOTIDE SEQUENCE [LARGE SCALE GENOMIC DNA]</scope>
    <source>
        <strain evidence="2 3">W260</strain>
    </source>
</reference>
<protein>
    <submittedName>
        <fullName evidence="2">DUF3127 domain-containing protein</fullName>
    </submittedName>
</protein>
<dbReference type="Proteomes" id="UP000325372">
    <property type="component" value="Unassembled WGS sequence"/>
</dbReference>
<evidence type="ECO:0000256" key="1">
    <source>
        <dbReference type="SAM" id="MobiDB-lite"/>
    </source>
</evidence>
<evidence type="ECO:0000313" key="3">
    <source>
        <dbReference type="Proteomes" id="UP000325372"/>
    </source>
</evidence>
<dbReference type="AlphaFoldDB" id="A0A5N0TAT0"/>
<proteinExistence type="predicted"/>
<evidence type="ECO:0000313" key="2">
    <source>
        <dbReference type="EMBL" id="KAA9131534.1"/>
    </source>
</evidence>
<dbReference type="Pfam" id="PF11325">
    <property type="entry name" value="DUF3127"/>
    <property type="match status" value="1"/>
</dbReference>
<dbReference type="InterPro" id="IPR012340">
    <property type="entry name" value="NA-bd_OB-fold"/>
</dbReference>
<dbReference type="RefSeq" id="WP_150864183.1">
    <property type="nucleotide sequence ID" value="NZ_VYXP01000005.1"/>
</dbReference>
<sequence length="129" mass="14565">MSNKFETTGTLKAIMDTQQISDRFRKREFALEIADGNYPQMVKFQLVQDKCELLDTFKVGDELKVHFNLKGREYTRRDTGATDYFTNIEAWRLEAAGNGAAAGDGMNQDFGPGPDDYDQRGPADDDPPF</sequence>
<dbReference type="InterPro" id="IPR021474">
    <property type="entry name" value="DUF3127"/>
</dbReference>